<dbReference type="InterPro" id="IPR053139">
    <property type="entry name" value="Surface_bspA-like"/>
</dbReference>
<dbReference type="Proteomes" id="UP000199800">
    <property type="component" value="Unassembled WGS sequence"/>
</dbReference>
<proteinExistence type="predicted"/>
<evidence type="ECO:0000313" key="2">
    <source>
        <dbReference type="EMBL" id="SES84794.1"/>
    </source>
</evidence>
<dbReference type="Gene3D" id="3.80.10.10">
    <property type="entry name" value="Ribonuclease Inhibitor"/>
    <property type="match status" value="2"/>
</dbReference>
<sequence length="423" mass="47259">MKNAFKRVMQCCLMLLFIFLLPPDKTYAATCTSGEWQYEFNSTGITILKYLGKPNYGLGVPSKIDGYTVTEIGSGAFSNMDTLYGVGIPATVTKLGNGCFSGCHLSEVSIPESVKSLGYGVFSNNNSLSRITFLGNPDVLMDGCLGDTKKEVYVYHSAAKVISFCTARSSYLTLKYMKTDAEIALEKENAAVPVTFTYQDKYGSWTFNRSTGTITNYNGTVQKAAVPETITCNGYRYNVKTLGIHAIHDNKTLTELEINTPYIDTEAVYNCSNLAKIYLGYSVNFLGPYCFWSNNNLKYLSVSSNPVTASSIIQPKEDMYVLCNFLSLYMRYYCYTYHIKDSNDDIHMDLSQQCSFRDTMINAADGLSNTKYFLDSLKGSGFISGNYTKLSDQLDSSWKTWVNSLPKDQYFAVTGERRKFTGK</sequence>
<evidence type="ECO:0000313" key="3">
    <source>
        <dbReference type="Proteomes" id="UP000199800"/>
    </source>
</evidence>
<dbReference type="PANTHER" id="PTHR45661:SF3">
    <property type="entry name" value="IG-LIKE DOMAIN-CONTAINING PROTEIN"/>
    <property type="match status" value="1"/>
</dbReference>
<name>A0A1H9ZT00_9FIRM</name>
<keyword evidence="1" id="KW-0732">Signal</keyword>
<dbReference type="OrthoDB" id="1824119at2"/>
<keyword evidence="3" id="KW-1185">Reference proteome</keyword>
<organism evidence="2 3">
    <name type="scientific">[Clostridium] polysaccharolyticum</name>
    <dbReference type="NCBI Taxonomy" id="29364"/>
    <lineage>
        <taxon>Bacteria</taxon>
        <taxon>Bacillati</taxon>
        <taxon>Bacillota</taxon>
        <taxon>Clostridia</taxon>
        <taxon>Lachnospirales</taxon>
        <taxon>Lachnospiraceae</taxon>
    </lineage>
</organism>
<dbReference type="SUPFAM" id="SSF52058">
    <property type="entry name" value="L domain-like"/>
    <property type="match status" value="1"/>
</dbReference>
<dbReference type="AlphaFoldDB" id="A0A1H9ZT00"/>
<dbReference type="STRING" id="29364.SAMN04487772_104103"/>
<protein>
    <submittedName>
        <fullName evidence="2">Leucine rich repeat-containing protein</fullName>
    </submittedName>
</protein>
<evidence type="ECO:0000256" key="1">
    <source>
        <dbReference type="SAM" id="SignalP"/>
    </source>
</evidence>
<accession>A0A1H9ZT00</accession>
<dbReference type="InterPro" id="IPR032675">
    <property type="entry name" value="LRR_dom_sf"/>
</dbReference>
<feature type="signal peptide" evidence="1">
    <location>
        <begin position="1"/>
        <end position="28"/>
    </location>
</feature>
<gene>
    <name evidence="2" type="ORF">SAMN04487772_104103</name>
</gene>
<dbReference type="Pfam" id="PF13306">
    <property type="entry name" value="LRR_5"/>
    <property type="match status" value="2"/>
</dbReference>
<dbReference type="EMBL" id="FOHN01000004">
    <property type="protein sequence ID" value="SES84794.1"/>
    <property type="molecule type" value="Genomic_DNA"/>
</dbReference>
<reference evidence="2 3" key="1">
    <citation type="submission" date="2016-10" db="EMBL/GenBank/DDBJ databases">
        <authorList>
            <person name="de Groot N.N."/>
        </authorList>
    </citation>
    <scope>NUCLEOTIDE SEQUENCE [LARGE SCALE GENOMIC DNA]</scope>
    <source>
        <strain evidence="2 3">DSM 1801</strain>
    </source>
</reference>
<feature type="chain" id="PRO_5011640536" evidence="1">
    <location>
        <begin position="29"/>
        <end position="423"/>
    </location>
</feature>
<dbReference type="InterPro" id="IPR026906">
    <property type="entry name" value="LRR_5"/>
</dbReference>
<dbReference type="PANTHER" id="PTHR45661">
    <property type="entry name" value="SURFACE ANTIGEN"/>
    <property type="match status" value="1"/>
</dbReference>
<dbReference type="RefSeq" id="WP_092476644.1">
    <property type="nucleotide sequence ID" value="NZ_FOHN01000004.1"/>
</dbReference>